<comment type="caution">
    <text evidence="2">The sequence shown here is derived from an EMBL/GenBank/DDBJ whole genome shotgun (WGS) entry which is preliminary data.</text>
</comment>
<evidence type="ECO:0000313" key="3">
    <source>
        <dbReference type="Proteomes" id="UP001054821"/>
    </source>
</evidence>
<reference evidence="2 3" key="1">
    <citation type="journal article" date="2022" name="G3 (Bethesda)">
        <title>Whole-genome sequence and methylome profiling of the almond [Prunus dulcis (Mill.) D.A. Webb] cultivar 'Nonpareil'.</title>
        <authorList>
            <person name="D'Amico-Willman K.M."/>
            <person name="Ouma W.Z."/>
            <person name="Meulia T."/>
            <person name="Sideli G.M."/>
            <person name="Gradziel T.M."/>
            <person name="Fresnedo-Ramirez J."/>
        </authorList>
    </citation>
    <scope>NUCLEOTIDE SEQUENCE [LARGE SCALE GENOMIC DNA]</scope>
    <source>
        <strain evidence="2">Clone GOH B32 T37-40</strain>
    </source>
</reference>
<feature type="compositionally biased region" description="Basic and acidic residues" evidence="1">
    <location>
        <begin position="11"/>
        <end position="22"/>
    </location>
</feature>
<evidence type="ECO:0000256" key="1">
    <source>
        <dbReference type="SAM" id="MobiDB-lite"/>
    </source>
</evidence>
<dbReference type="AlphaFoldDB" id="A0AAD4WIN1"/>
<dbReference type="Proteomes" id="UP001054821">
    <property type="component" value="Chromosome 2"/>
</dbReference>
<name>A0AAD4WIN1_PRUDU</name>
<dbReference type="EMBL" id="JAJFAZ020000002">
    <property type="protein sequence ID" value="KAI5343841.1"/>
    <property type="molecule type" value="Genomic_DNA"/>
</dbReference>
<keyword evidence="3" id="KW-1185">Reference proteome</keyword>
<evidence type="ECO:0000313" key="2">
    <source>
        <dbReference type="EMBL" id="KAI5343841.1"/>
    </source>
</evidence>
<feature type="region of interest" description="Disordered" evidence="1">
    <location>
        <begin position="1"/>
        <end position="24"/>
    </location>
</feature>
<gene>
    <name evidence="2" type="ORF">L3X38_011717</name>
</gene>
<protein>
    <submittedName>
        <fullName evidence="2">Uncharacterized protein</fullName>
    </submittedName>
</protein>
<organism evidence="2 3">
    <name type="scientific">Prunus dulcis</name>
    <name type="common">Almond</name>
    <name type="synonym">Amygdalus dulcis</name>
    <dbReference type="NCBI Taxonomy" id="3755"/>
    <lineage>
        <taxon>Eukaryota</taxon>
        <taxon>Viridiplantae</taxon>
        <taxon>Streptophyta</taxon>
        <taxon>Embryophyta</taxon>
        <taxon>Tracheophyta</taxon>
        <taxon>Spermatophyta</taxon>
        <taxon>Magnoliopsida</taxon>
        <taxon>eudicotyledons</taxon>
        <taxon>Gunneridae</taxon>
        <taxon>Pentapetalae</taxon>
        <taxon>rosids</taxon>
        <taxon>fabids</taxon>
        <taxon>Rosales</taxon>
        <taxon>Rosaceae</taxon>
        <taxon>Amygdaloideae</taxon>
        <taxon>Amygdaleae</taxon>
        <taxon>Prunus</taxon>
    </lineage>
</organism>
<accession>A0AAD4WIN1</accession>
<feature type="region of interest" description="Disordered" evidence="1">
    <location>
        <begin position="106"/>
        <end position="129"/>
    </location>
</feature>
<sequence length="129" mass="14338">MVAIKKGSFHGQREGDGERGKLGDLNGATEMAIKASSVDGCEGDLLHRCEKGFSERAVSDFQILKFLPVQKFPNLIRLGPPSHAFPRLSRLPSAKRATRETADRLARFPPASLQRALRRARRHAFENTD</sequence>
<proteinExistence type="predicted"/>